<evidence type="ECO:0000313" key="4">
    <source>
        <dbReference type="Proteomes" id="UP000199532"/>
    </source>
</evidence>
<gene>
    <name evidence="3" type="ORF">SAMN04487995_0426</name>
</gene>
<protein>
    <submittedName>
        <fullName evidence="3">Nucleoside-diphosphate-sugar epimerase</fullName>
    </submittedName>
</protein>
<sequence length="338" mass="37798">MKKVIVLGGGGFIGGHLAKRLKENGNYVRICDIKNHEYFDHREICNEFILGDLTDPKTVELVIAEGWDEVYQLAADMGGAGYIFTGQNDANVMQNSALINLNVAKEATVKNIKKLFYSSSACIYPENNQLDPNNPNCEESSAYPANPDSEYGWEKLFSERLFKAYKRNYNLNVRIARFHNIFGPQGTWKGGKEKAPAAMLRKAAETPDGGSFEVWGDGQQTRSFLYVEECVTAVLSLMESEFEGPVNIGSEEKVTINQLAQMAIDISGKDITIKNIYGQEFIDKYGFKCPLGVRGRNSDNALFKKELGWEVSAPLIEGMTKTYEWISEVISQHQLVEA</sequence>
<proteinExistence type="predicted"/>
<dbReference type="Proteomes" id="UP000199532">
    <property type="component" value="Unassembled WGS sequence"/>
</dbReference>
<keyword evidence="4" id="KW-1185">Reference proteome</keyword>
<dbReference type="PANTHER" id="PTHR43574">
    <property type="entry name" value="EPIMERASE-RELATED"/>
    <property type="match status" value="1"/>
</dbReference>
<dbReference type="EMBL" id="FNXY01000001">
    <property type="protein sequence ID" value="SEI40332.1"/>
    <property type="molecule type" value="Genomic_DNA"/>
</dbReference>
<evidence type="ECO:0000259" key="2">
    <source>
        <dbReference type="Pfam" id="PF01370"/>
    </source>
</evidence>
<evidence type="ECO:0000256" key="1">
    <source>
        <dbReference type="ARBA" id="ARBA00023027"/>
    </source>
</evidence>
<evidence type="ECO:0000313" key="3">
    <source>
        <dbReference type="EMBL" id="SEI40332.1"/>
    </source>
</evidence>
<dbReference type="InterPro" id="IPR001509">
    <property type="entry name" value="Epimerase_deHydtase"/>
</dbReference>
<dbReference type="Pfam" id="PF01370">
    <property type="entry name" value="Epimerase"/>
    <property type="match status" value="1"/>
</dbReference>
<organism evidence="3 4">
    <name type="scientific">Dyadobacter koreensis</name>
    <dbReference type="NCBI Taxonomy" id="408657"/>
    <lineage>
        <taxon>Bacteria</taxon>
        <taxon>Pseudomonadati</taxon>
        <taxon>Bacteroidota</taxon>
        <taxon>Cytophagia</taxon>
        <taxon>Cytophagales</taxon>
        <taxon>Spirosomataceae</taxon>
        <taxon>Dyadobacter</taxon>
    </lineage>
</organism>
<dbReference type="SUPFAM" id="SSF51735">
    <property type="entry name" value="NAD(P)-binding Rossmann-fold domains"/>
    <property type="match status" value="1"/>
</dbReference>
<dbReference type="Gene3D" id="3.40.50.720">
    <property type="entry name" value="NAD(P)-binding Rossmann-like Domain"/>
    <property type="match status" value="1"/>
</dbReference>
<dbReference type="InterPro" id="IPR036291">
    <property type="entry name" value="NAD(P)-bd_dom_sf"/>
</dbReference>
<name>A0A1H6QMU4_9BACT</name>
<reference evidence="3 4" key="1">
    <citation type="submission" date="2016-10" db="EMBL/GenBank/DDBJ databases">
        <authorList>
            <person name="de Groot N.N."/>
        </authorList>
    </citation>
    <scope>NUCLEOTIDE SEQUENCE [LARGE SCALE GENOMIC DNA]</scope>
    <source>
        <strain evidence="3 4">DSM 19938</strain>
    </source>
</reference>
<dbReference type="Gene3D" id="3.90.25.10">
    <property type="entry name" value="UDP-galactose 4-epimerase, domain 1"/>
    <property type="match status" value="1"/>
</dbReference>
<dbReference type="RefSeq" id="WP_090331457.1">
    <property type="nucleotide sequence ID" value="NZ_FNXY01000001.1"/>
</dbReference>
<keyword evidence="1" id="KW-0520">NAD</keyword>
<dbReference type="AlphaFoldDB" id="A0A1H6QMU4"/>
<feature type="domain" description="NAD-dependent epimerase/dehydratase" evidence="2">
    <location>
        <begin position="4"/>
        <end position="249"/>
    </location>
</feature>
<dbReference type="OrthoDB" id="9811743at2"/>
<accession>A0A1H6QMU4</accession>
<dbReference type="STRING" id="408657.SAMN04487995_0426"/>